<dbReference type="InterPro" id="IPR016162">
    <property type="entry name" value="Ald_DH_N"/>
</dbReference>
<feature type="compositionally biased region" description="Basic and acidic residues" evidence="2">
    <location>
        <begin position="15"/>
        <end position="28"/>
    </location>
</feature>
<dbReference type="Gene3D" id="3.40.605.10">
    <property type="entry name" value="Aldehyde Dehydrogenase, Chain A, domain 1"/>
    <property type="match status" value="1"/>
</dbReference>
<keyword evidence="1" id="KW-0560">Oxidoreductase</keyword>
<feature type="domain" description="Aldehyde dehydrogenase" evidence="3">
    <location>
        <begin position="77"/>
        <end position="362"/>
    </location>
</feature>
<dbReference type="SUPFAM" id="SSF53720">
    <property type="entry name" value="ALDH-like"/>
    <property type="match status" value="1"/>
</dbReference>
<evidence type="ECO:0000256" key="2">
    <source>
        <dbReference type="SAM" id="MobiDB-lite"/>
    </source>
</evidence>
<dbReference type="Gene3D" id="3.40.309.10">
    <property type="entry name" value="Aldehyde Dehydrogenase, Chain A, domain 2"/>
    <property type="match status" value="1"/>
</dbReference>
<accession>A0A7J0D7J2</accession>
<reference evidence="4 5" key="1">
    <citation type="submission" date="2020-05" db="EMBL/GenBank/DDBJ databases">
        <title>Whole genome shotgun sequence of Streptomyces microflavus NBRC 13062.</title>
        <authorList>
            <person name="Komaki H."/>
            <person name="Tamura T."/>
        </authorList>
    </citation>
    <scope>NUCLEOTIDE SEQUENCE [LARGE SCALE GENOMIC DNA]</scope>
    <source>
        <strain evidence="4 5">NBRC 13062</strain>
    </source>
</reference>
<evidence type="ECO:0000256" key="1">
    <source>
        <dbReference type="ARBA" id="ARBA00023002"/>
    </source>
</evidence>
<feature type="compositionally biased region" description="Low complexity" evidence="2">
    <location>
        <begin position="395"/>
        <end position="414"/>
    </location>
</feature>
<dbReference type="Pfam" id="PF00171">
    <property type="entry name" value="Aldedh"/>
    <property type="match status" value="1"/>
</dbReference>
<dbReference type="PANTHER" id="PTHR43353:SF3">
    <property type="entry name" value="ALDEHYDE DEHYDROGENASE-RELATED"/>
    <property type="match status" value="1"/>
</dbReference>
<dbReference type="InterPro" id="IPR016163">
    <property type="entry name" value="Ald_DH_C"/>
</dbReference>
<dbReference type="GO" id="GO:0016620">
    <property type="term" value="F:oxidoreductase activity, acting on the aldehyde or oxo group of donors, NAD or NADP as acceptor"/>
    <property type="evidence" value="ECO:0007669"/>
    <property type="project" value="InterPro"/>
</dbReference>
<dbReference type="EMBL" id="BLWD01000004">
    <property type="protein sequence ID" value="GFN10035.1"/>
    <property type="molecule type" value="Genomic_DNA"/>
</dbReference>
<gene>
    <name evidence="4" type="ORF">Smic_85910</name>
</gene>
<feature type="compositionally biased region" description="Basic residues" evidence="2">
    <location>
        <begin position="52"/>
        <end position="72"/>
    </location>
</feature>
<proteinExistence type="predicted"/>
<dbReference type="InterPro" id="IPR015590">
    <property type="entry name" value="Aldehyde_DH_dom"/>
</dbReference>
<feature type="region of interest" description="Disordered" evidence="2">
    <location>
        <begin position="394"/>
        <end position="433"/>
    </location>
</feature>
<protein>
    <recommendedName>
        <fullName evidence="3">Aldehyde dehydrogenase domain-containing protein</fullName>
    </recommendedName>
</protein>
<organism evidence="4 5">
    <name type="scientific">Streptomyces microflavus</name>
    <name type="common">Streptomyces lipmanii</name>
    <dbReference type="NCBI Taxonomy" id="1919"/>
    <lineage>
        <taxon>Bacteria</taxon>
        <taxon>Bacillati</taxon>
        <taxon>Actinomycetota</taxon>
        <taxon>Actinomycetes</taxon>
        <taxon>Kitasatosporales</taxon>
        <taxon>Streptomycetaceae</taxon>
        <taxon>Streptomyces</taxon>
    </lineage>
</organism>
<feature type="region of interest" description="Disordered" evidence="2">
    <location>
        <begin position="1"/>
        <end position="79"/>
    </location>
</feature>
<dbReference type="PANTHER" id="PTHR43353">
    <property type="entry name" value="SUCCINATE-SEMIALDEHYDE DEHYDROGENASE, MITOCHONDRIAL"/>
    <property type="match status" value="1"/>
</dbReference>
<evidence type="ECO:0000313" key="5">
    <source>
        <dbReference type="Proteomes" id="UP000498740"/>
    </source>
</evidence>
<dbReference type="InterPro" id="IPR016161">
    <property type="entry name" value="Ald_DH/histidinol_DH"/>
</dbReference>
<feature type="compositionally biased region" description="Basic residues" evidence="2">
    <location>
        <begin position="415"/>
        <end position="428"/>
    </location>
</feature>
<name>A0A7J0D7J2_STRMI</name>
<dbReference type="InterPro" id="IPR050740">
    <property type="entry name" value="Aldehyde_DH_Superfamily"/>
</dbReference>
<sequence length="452" mass="47602">MTFTRAPDDGAPTGAHRETHRCEPDRKPIPARGLVPERTRPPDRALTPGRSRGPRHPGRLVRGRRRDRRTVRPPHWDASTEQVAEAARLAAADSRAFRALPPERRAAFLDACAEEIETLGDALLELAARESGLSPARLTGERGRTCGQLRLFADLVRSGTALGARIDTGPSGTDVRLRRVPLGPVAVFGASNFPLAFSVAGGDTASALAAGCPVVVKSHPAHPGTGEAVARAVTTAAARTGMPAGVFSLLVGRDHDVGLALVGDPRITAVGFTGSRAGGLALITASRSRPVPIPVHAEMSAVNPVIMLDGALARPEQAAAPYVASLTADAGQFCTNPGLLLLPAGPAGDAFLSAVAQAMKATEGQVMLTPDIARAYTEGVRRWEDVPGVREVARARPGPARTRRPPSSWSATRPRTPRTRTSRARSSARRGSSCAGLVRTNSCSCWRTWRAS</sequence>
<dbReference type="AlphaFoldDB" id="A0A7J0D7J2"/>
<evidence type="ECO:0000313" key="4">
    <source>
        <dbReference type="EMBL" id="GFN10035.1"/>
    </source>
</evidence>
<evidence type="ECO:0000259" key="3">
    <source>
        <dbReference type="Pfam" id="PF00171"/>
    </source>
</evidence>
<comment type="caution">
    <text evidence="4">The sequence shown here is derived from an EMBL/GenBank/DDBJ whole genome shotgun (WGS) entry which is preliminary data.</text>
</comment>
<dbReference type="Proteomes" id="UP000498740">
    <property type="component" value="Unassembled WGS sequence"/>
</dbReference>